<dbReference type="InterPro" id="IPR012337">
    <property type="entry name" value="RNaseH-like_sf"/>
</dbReference>
<dbReference type="PANTHER" id="PTHR33317:SF1">
    <property type="entry name" value="POLYNUCLEOTIDYL TRANSFERASE, RIBONUCLEASE H-LIKE SUPERFAMILY PROTEIN"/>
    <property type="match status" value="1"/>
</dbReference>
<keyword evidence="7" id="KW-1185">Reference proteome</keyword>
<keyword evidence="2" id="KW-0690">Ribosome biogenesis</keyword>
<dbReference type="CDD" id="cd16964">
    <property type="entry name" value="YqgF"/>
    <property type="match status" value="1"/>
</dbReference>
<keyword evidence="4" id="KW-0378">Hydrolase</keyword>
<dbReference type="GO" id="GO:0000967">
    <property type="term" value="P:rRNA 5'-end processing"/>
    <property type="evidence" value="ECO:0007669"/>
    <property type="project" value="TreeGrafter"/>
</dbReference>
<dbReference type="SMART" id="SM00732">
    <property type="entry name" value="YqgFc"/>
    <property type="match status" value="1"/>
</dbReference>
<dbReference type="HAMAP" id="MF_00651">
    <property type="entry name" value="Nuclease_YqgF"/>
    <property type="match status" value="1"/>
</dbReference>
<dbReference type="GO" id="GO:0004518">
    <property type="term" value="F:nuclease activity"/>
    <property type="evidence" value="ECO:0007669"/>
    <property type="project" value="UniProtKB-KW"/>
</dbReference>
<evidence type="ECO:0000256" key="2">
    <source>
        <dbReference type="ARBA" id="ARBA00022517"/>
    </source>
</evidence>
<dbReference type="InterPro" id="IPR006641">
    <property type="entry name" value="YqgF/RNaseH-like_dom"/>
</dbReference>
<evidence type="ECO:0000313" key="7">
    <source>
        <dbReference type="Proteomes" id="UP000447434"/>
    </source>
</evidence>
<dbReference type="PANTHER" id="PTHR33317">
    <property type="entry name" value="POLYNUCLEOTIDYL TRANSFERASE, RIBONUCLEASE H-LIKE SUPERFAMILY PROTEIN"/>
    <property type="match status" value="1"/>
</dbReference>
<dbReference type="InterPro" id="IPR005227">
    <property type="entry name" value="YqgF"/>
</dbReference>
<name>A0A6A4PYB7_LUPAL</name>
<dbReference type="InterPro" id="IPR037027">
    <property type="entry name" value="YqgF/RNaseH-like_dom_sf"/>
</dbReference>
<organism evidence="6 7">
    <name type="scientific">Lupinus albus</name>
    <name type="common">White lupine</name>
    <name type="synonym">Lupinus termis</name>
    <dbReference type="NCBI Taxonomy" id="3870"/>
    <lineage>
        <taxon>Eukaryota</taxon>
        <taxon>Viridiplantae</taxon>
        <taxon>Streptophyta</taxon>
        <taxon>Embryophyta</taxon>
        <taxon>Tracheophyta</taxon>
        <taxon>Spermatophyta</taxon>
        <taxon>Magnoliopsida</taxon>
        <taxon>eudicotyledons</taxon>
        <taxon>Gunneridae</taxon>
        <taxon>Pentapetalae</taxon>
        <taxon>rosids</taxon>
        <taxon>fabids</taxon>
        <taxon>Fabales</taxon>
        <taxon>Fabaceae</taxon>
        <taxon>Papilionoideae</taxon>
        <taxon>50 kb inversion clade</taxon>
        <taxon>genistoids sensu lato</taxon>
        <taxon>core genistoids</taxon>
        <taxon>Genisteae</taxon>
        <taxon>Lupinus</taxon>
    </lineage>
</organism>
<dbReference type="EMBL" id="WOCE01000009">
    <property type="protein sequence ID" value="KAE9606571.1"/>
    <property type="molecule type" value="Genomic_DNA"/>
</dbReference>
<dbReference type="SUPFAM" id="SSF53098">
    <property type="entry name" value="Ribonuclease H-like"/>
    <property type="match status" value="1"/>
</dbReference>
<keyword evidence="1" id="KW-0963">Cytoplasm</keyword>
<evidence type="ECO:0000259" key="5">
    <source>
        <dbReference type="SMART" id="SM00732"/>
    </source>
</evidence>
<dbReference type="Gene3D" id="3.30.420.140">
    <property type="entry name" value="YqgF/RNase H-like domain"/>
    <property type="match status" value="1"/>
</dbReference>
<evidence type="ECO:0000256" key="4">
    <source>
        <dbReference type="ARBA" id="ARBA00022801"/>
    </source>
</evidence>
<proteinExistence type="inferred from homology"/>
<dbReference type="Proteomes" id="UP000447434">
    <property type="component" value="Chromosome 9"/>
</dbReference>
<dbReference type="AlphaFoldDB" id="A0A6A4PYB7"/>
<evidence type="ECO:0000256" key="1">
    <source>
        <dbReference type="ARBA" id="ARBA00022490"/>
    </source>
</evidence>
<comment type="caution">
    <text evidence="6">The sequence shown here is derived from an EMBL/GenBank/DDBJ whole genome shotgun (WGS) entry which is preliminary data.</text>
</comment>
<evidence type="ECO:0000256" key="3">
    <source>
        <dbReference type="ARBA" id="ARBA00022722"/>
    </source>
</evidence>
<dbReference type="GO" id="GO:0016787">
    <property type="term" value="F:hydrolase activity"/>
    <property type="evidence" value="ECO:0007669"/>
    <property type="project" value="UniProtKB-KW"/>
</dbReference>
<evidence type="ECO:0000313" key="6">
    <source>
        <dbReference type="EMBL" id="KAE9606571.1"/>
    </source>
</evidence>
<accession>A0A6A4PYB7</accession>
<protein>
    <submittedName>
        <fullName evidence="6">Putative pre-16S rRNA nuclease, ribonuclease H-like domain-containing protein</fullName>
    </submittedName>
</protein>
<keyword evidence="3" id="KW-0540">Nuclease</keyword>
<sequence>MKQVTALQLFHAVAKKSHARLLGLDVGDKYVGLSLSDFHNQVASPLSVLLRKKSNIDLMASDFECLISQYSLKGFVIGIPFDRHRVSADAVQVKAFINDLSNTKRLHGLPYTYWNERFTSKNVELFLKPLNLYHPYHSKTMLDKFAAVGILQGYLDYANKKEVKLEME</sequence>
<dbReference type="FunFam" id="3.30.420.140:FF:000008">
    <property type="entry name" value="Putative pre-16S rRNA nuclease"/>
    <property type="match status" value="1"/>
</dbReference>
<feature type="domain" description="YqgF/RNase H-like" evidence="5">
    <location>
        <begin position="19"/>
        <end position="123"/>
    </location>
</feature>
<dbReference type="OrthoDB" id="10261669at2759"/>
<dbReference type="Pfam" id="PF03652">
    <property type="entry name" value="RuvX"/>
    <property type="match status" value="1"/>
</dbReference>
<gene>
    <name evidence="6" type="ORF">Lalb_Chr09g0321031</name>
</gene>
<reference evidence="7" key="1">
    <citation type="journal article" date="2020" name="Nat. Commun.">
        <title>Genome sequence of the cluster root forming white lupin.</title>
        <authorList>
            <person name="Hufnagel B."/>
            <person name="Marques A."/>
            <person name="Soriano A."/>
            <person name="Marques L."/>
            <person name="Divol F."/>
            <person name="Doumas P."/>
            <person name="Sallet E."/>
            <person name="Mancinotti D."/>
            <person name="Carrere S."/>
            <person name="Marande W."/>
            <person name="Arribat S."/>
            <person name="Keller J."/>
            <person name="Huneau C."/>
            <person name="Blein T."/>
            <person name="Aime D."/>
            <person name="Laguerre M."/>
            <person name="Taylor J."/>
            <person name="Schubert V."/>
            <person name="Nelson M."/>
            <person name="Geu-Flores F."/>
            <person name="Crespi M."/>
            <person name="Gallardo-Guerrero K."/>
            <person name="Delaux P.-M."/>
            <person name="Salse J."/>
            <person name="Berges H."/>
            <person name="Guyot R."/>
            <person name="Gouzy J."/>
            <person name="Peret B."/>
        </authorList>
    </citation>
    <scope>NUCLEOTIDE SEQUENCE [LARGE SCALE GENOMIC DNA]</scope>
    <source>
        <strain evidence="7">cv. Amiga</strain>
    </source>
</reference>
<dbReference type="NCBIfam" id="TIGR00250">
    <property type="entry name" value="RNAse_H_YqgF"/>
    <property type="match status" value="1"/>
</dbReference>